<dbReference type="InterPro" id="IPR004535">
    <property type="entry name" value="Transl_elong_SelB"/>
</dbReference>
<dbReference type="InterPro" id="IPR015191">
    <property type="entry name" value="SelB_WHD4"/>
</dbReference>
<dbReference type="SUPFAM" id="SSF46785">
    <property type="entry name" value="Winged helix' DNA-binding domain"/>
    <property type="match status" value="1"/>
</dbReference>
<dbReference type="InterPro" id="IPR009000">
    <property type="entry name" value="Transl_B-barrel_sf"/>
</dbReference>
<dbReference type="Pfam" id="PF00009">
    <property type="entry name" value="GTP_EFTU"/>
    <property type="match status" value="1"/>
</dbReference>
<dbReference type="Pfam" id="PF09107">
    <property type="entry name" value="WHD_3rd_SelB"/>
    <property type="match status" value="1"/>
</dbReference>
<name>A0A1W1XFM8_9BACT</name>
<comment type="subcellular location">
    <subcellularLocation>
        <location evidence="1">Cytoplasm</location>
    </subcellularLocation>
</comment>
<evidence type="ECO:0000313" key="10">
    <source>
        <dbReference type="EMBL" id="SMC22574.1"/>
    </source>
</evidence>
<dbReference type="InterPro" id="IPR004161">
    <property type="entry name" value="EFTu-like_2"/>
</dbReference>
<dbReference type="AlphaFoldDB" id="A0A1W1XFM8"/>
<dbReference type="PANTHER" id="PTHR43721:SF22">
    <property type="entry name" value="ELONGATION FACTOR TU, MITOCHONDRIAL"/>
    <property type="match status" value="1"/>
</dbReference>
<evidence type="ECO:0000256" key="1">
    <source>
        <dbReference type="ARBA" id="ARBA00004496"/>
    </source>
</evidence>
<keyword evidence="3" id="KW-0963">Cytoplasm</keyword>
<dbReference type="GO" id="GO:0005829">
    <property type="term" value="C:cytosol"/>
    <property type="evidence" value="ECO:0007669"/>
    <property type="project" value="TreeGrafter"/>
</dbReference>
<dbReference type="NCBIfam" id="TIGR00231">
    <property type="entry name" value="small_GTP"/>
    <property type="match status" value="1"/>
</dbReference>
<dbReference type="GO" id="GO:0001514">
    <property type="term" value="P:selenocysteine incorporation"/>
    <property type="evidence" value="ECO:0007669"/>
    <property type="project" value="InterPro"/>
</dbReference>
<dbReference type="Gene3D" id="2.40.30.10">
    <property type="entry name" value="Translation factors"/>
    <property type="match status" value="1"/>
</dbReference>
<evidence type="ECO:0000256" key="4">
    <source>
        <dbReference type="ARBA" id="ARBA00022741"/>
    </source>
</evidence>
<dbReference type="STRING" id="1121390.SAMN02746041_01519"/>
<keyword evidence="4" id="KW-0547">Nucleotide-binding</keyword>
<organism evidence="10 11">
    <name type="scientific">Desulfacinum hydrothermale DSM 13146</name>
    <dbReference type="NCBI Taxonomy" id="1121390"/>
    <lineage>
        <taxon>Bacteria</taxon>
        <taxon>Pseudomonadati</taxon>
        <taxon>Thermodesulfobacteriota</taxon>
        <taxon>Syntrophobacteria</taxon>
        <taxon>Syntrophobacterales</taxon>
        <taxon>Syntrophobacteraceae</taxon>
        <taxon>Desulfacinum</taxon>
    </lineage>
</organism>
<evidence type="ECO:0000256" key="7">
    <source>
        <dbReference type="ARBA" id="ARBA00025526"/>
    </source>
</evidence>
<dbReference type="GO" id="GO:0003723">
    <property type="term" value="F:RNA binding"/>
    <property type="evidence" value="ECO:0007669"/>
    <property type="project" value="InterPro"/>
</dbReference>
<evidence type="ECO:0000256" key="3">
    <source>
        <dbReference type="ARBA" id="ARBA00022490"/>
    </source>
</evidence>
<dbReference type="CDD" id="cd04171">
    <property type="entry name" value="SelB"/>
    <property type="match status" value="1"/>
</dbReference>
<dbReference type="InterPro" id="IPR027417">
    <property type="entry name" value="P-loop_NTPase"/>
</dbReference>
<dbReference type="PRINTS" id="PR00315">
    <property type="entry name" value="ELONGATNFCT"/>
</dbReference>
<dbReference type="InterPro" id="IPR057335">
    <property type="entry name" value="Beta-barrel_SelB"/>
</dbReference>
<evidence type="ECO:0000256" key="8">
    <source>
        <dbReference type="ARBA" id="ARBA00031615"/>
    </source>
</evidence>
<keyword evidence="11" id="KW-1185">Reference proteome</keyword>
<dbReference type="InterPro" id="IPR036388">
    <property type="entry name" value="WH-like_DNA-bd_sf"/>
</dbReference>
<dbReference type="OrthoDB" id="9803139at2"/>
<dbReference type="Pfam" id="PF03144">
    <property type="entry name" value="GTP_EFTU_D2"/>
    <property type="match status" value="1"/>
</dbReference>
<dbReference type="GO" id="GO:0005525">
    <property type="term" value="F:GTP binding"/>
    <property type="evidence" value="ECO:0007669"/>
    <property type="project" value="UniProtKB-KW"/>
</dbReference>
<dbReference type="InterPro" id="IPR050055">
    <property type="entry name" value="EF-Tu_GTPase"/>
</dbReference>
<evidence type="ECO:0000256" key="5">
    <source>
        <dbReference type="ARBA" id="ARBA00022917"/>
    </source>
</evidence>
<dbReference type="NCBIfam" id="TIGR00475">
    <property type="entry name" value="selB"/>
    <property type="match status" value="1"/>
</dbReference>
<dbReference type="InterPro" id="IPR005225">
    <property type="entry name" value="Small_GTP-bd"/>
</dbReference>
<dbReference type="Gene3D" id="1.10.10.2770">
    <property type="match status" value="1"/>
</dbReference>
<dbReference type="SUPFAM" id="SSF50447">
    <property type="entry name" value="Translation proteins"/>
    <property type="match status" value="1"/>
</dbReference>
<dbReference type="GO" id="GO:0003924">
    <property type="term" value="F:GTPase activity"/>
    <property type="evidence" value="ECO:0007669"/>
    <property type="project" value="InterPro"/>
</dbReference>
<dbReference type="SUPFAM" id="SSF52540">
    <property type="entry name" value="P-loop containing nucleoside triphosphate hydrolases"/>
    <property type="match status" value="1"/>
</dbReference>
<evidence type="ECO:0000313" key="11">
    <source>
        <dbReference type="Proteomes" id="UP000192783"/>
    </source>
</evidence>
<dbReference type="PANTHER" id="PTHR43721">
    <property type="entry name" value="ELONGATION FACTOR TU-RELATED"/>
    <property type="match status" value="1"/>
</dbReference>
<accession>A0A1W1XFM8</accession>
<dbReference type="SUPFAM" id="SSF50465">
    <property type="entry name" value="EF-Tu/eEF-1alpha/eIF2-gamma C-terminal domain"/>
    <property type="match status" value="1"/>
</dbReference>
<protein>
    <recommendedName>
        <fullName evidence="2">Selenocysteine-specific elongation factor</fullName>
    </recommendedName>
    <alternativeName>
        <fullName evidence="8">SelB translation factor</fullName>
    </alternativeName>
</protein>
<sequence>MIRTVTIGIAGHVDHGKTSLVRRLTGVDTDRMPEEKRRGLTIEPGVAPLRLTSGRVLSLVDVPGHKDYLRNAVRGLAAVQGAVLVVAADDGVMPQTRDHLDILQLLGARTGMVVLSKADRVDEETLEYARLEIEDLTEGTFLEGCPIVVFSAQDGRGTPRILKELERLASRLDGGDMARPSRIWIDRVRSVAGHGTVVSGTLHCGVLRENDPLAILPAGRLTRVRSLEVHHRKVKRAQAGQRVGVALHHVTTKEVGPGMLLAQPGTVEAAPYLNVDLGMLRNATHKLFHQQRIRVHVGTACVQGRVHLLHRTCLEPGEQAIAQIRLEEAVGCLAEDRFVVSFLGDSAIAGGGRILEPTREKLRPAKAGRMLPYLHCLQRGDLEGALEHLFARSPYTPLSTTQATVAMGFRREVVSQVLQRWCQDGRLVVLEDGRYVRKRDHGNLRRKFLDTMVDILSSNPLKEWVSGEELRARVHMKLDPEWTRHLLTDLCRRGLMDDGEGGYRMPQRKRNWTPHQKEIRNAILTFARRAGLSSFAAGTFCDHHRGRFHPSEVQRILDHLAAQKHLVRLQDGRYITREALAAVEQRVRSWIQAKGALRLSDCPQALGYGRTRAVAVLEHLDAMGVTIRLDDRRLLAKDHAEAFWRKAGTDSVSP</sequence>
<dbReference type="Gene3D" id="1.10.10.10">
    <property type="entry name" value="Winged helix-like DNA-binding domain superfamily/Winged helix DNA-binding domain"/>
    <property type="match status" value="1"/>
</dbReference>
<dbReference type="InterPro" id="IPR009001">
    <property type="entry name" value="Transl_elong_EF1A/Init_IF2_C"/>
</dbReference>
<dbReference type="GO" id="GO:0003746">
    <property type="term" value="F:translation elongation factor activity"/>
    <property type="evidence" value="ECO:0007669"/>
    <property type="project" value="UniProtKB-KW"/>
</dbReference>
<dbReference type="Proteomes" id="UP000192783">
    <property type="component" value="Unassembled WGS sequence"/>
</dbReference>
<dbReference type="InterPro" id="IPR036390">
    <property type="entry name" value="WH_DNA-bd_sf"/>
</dbReference>
<evidence type="ECO:0000259" key="9">
    <source>
        <dbReference type="PROSITE" id="PS51722"/>
    </source>
</evidence>
<dbReference type="Pfam" id="PF25461">
    <property type="entry name" value="Beta-barrel_SelB"/>
    <property type="match status" value="1"/>
</dbReference>
<dbReference type="PROSITE" id="PS51722">
    <property type="entry name" value="G_TR_2"/>
    <property type="match status" value="1"/>
</dbReference>
<reference evidence="10 11" key="1">
    <citation type="submission" date="2017-04" db="EMBL/GenBank/DDBJ databases">
        <authorList>
            <person name="Afonso C.L."/>
            <person name="Miller P.J."/>
            <person name="Scott M.A."/>
            <person name="Spackman E."/>
            <person name="Goraichik I."/>
            <person name="Dimitrov K.M."/>
            <person name="Suarez D.L."/>
            <person name="Swayne D.E."/>
        </authorList>
    </citation>
    <scope>NUCLEOTIDE SEQUENCE [LARGE SCALE GENOMIC DNA]</scope>
    <source>
        <strain evidence="10 11">DSM 13146</strain>
    </source>
</reference>
<comment type="function">
    <text evidence="7">Translation factor necessary for the incorporation of selenocysteine into proteins. It probably replaces EF-Tu for the insertion of selenocysteine directed by the UGA codon. SelB binds GTP and GDP.</text>
</comment>
<dbReference type="RefSeq" id="WP_084057269.1">
    <property type="nucleotide sequence ID" value="NZ_FWXF01000006.1"/>
</dbReference>
<evidence type="ECO:0000256" key="2">
    <source>
        <dbReference type="ARBA" id="ARBA00015953"/>
    </source>
</evidence>
<dbReference type="EMBL" id="FWXF01000006">
    <property type="protein sequence ID" value="SMC22574.1"/>
    <property type="molecule type" value="Genomic_DNA"/>
</dbReference>
<evidence type="ECO:0000256" key="6">
    <source>
        <dbReference type="ARBA" id="ARBA00023134"/>
    </source>
</evidence>
<proteinExistence type="predicted"/>
<keyword evidence="10" id="KW-0251">Elongation factor</keyword>
<dbReference type="Gene3D" id="3.40.50.300">
    <property type="entry name" value="P-loop containing nucleotide triphosphate hydrolases"/>
    <property type="match status" value="1"/>
</dbReference>
<keyword evidence="5" id="KW-0648">Protein biosynthesis</keyword>
<feature type="domain" description="Tr-type G" evidence="9">
    <location>
        <begin position="2"/>
        <end position="173"/>
    </location>
</feature>
<dbReference type="InterPro" id="IPR000795">
    <property type="entry name" value="T_Tr_GTP-bd_dom"/>
</dbReference>
<keyword evidence="6" id="KW-0342">GTP-binding</keyword>
<gene>
    <name evidence="10" type="ORF">SAMN02746041_01519</name>
</gene>